<reference evidence="6" key="1">
    <citation type="submission" date="2018-05" db="EMBL/GenBank/DDBJ databases">
        <authorList>
            <person name="Lanie J.A."/>
            <person name="Ng W.-L."/>
            <person name="Kazmierczak K.M."/>
            <person name="Andrzejewski T.M."/>
            <person name="Davidsen T.M."/>
            <person name="Wayne K.J."/>
            <person name="Tettelin H."/>
            <person name="Glass J.I."/>
            <person name="Rusch D."/>
            <person name="Podicherti R."/>
            <person name="Tsui H.-C.T."/>
            <person name="Winkler M.E."/>
        </authorList>
    </citation>
    <scope>NUCLEOTIDE SEQUENCE</scope>
</reference>
<dbReference type="PROSITE" id="PS51918">
    <property type="entry name" value="RADICAL_SAM"/>
    <property type="match status" value="1"/>
</dbReference>
<dbReference type="Gene3D" id="3.20.20.70">
    <property type="entry name" value="Aldolase class I"/>
    <property type="match status" value="1"/>
</dbReference>
<organism evidence="6">
    <name type="scientific">marine metagenome</name>
    <dbReference type="NCBI Taxonomy" id="408172"/>
    <lineage>
        <taxon>unclassified sequences</taxon>
        <taxon>metagenomes</taxon>
        <taxon>ecological metagenomes</taxon>
    </lineage>
</organism>
<dbReference type="PANTHER" id="PTHR43306:SF1">
    <property type="entry name" value="7,8-DIHYDRO-6-HYDROXYMETHYLPTERIN DIMETHYLTRANSFERASE"/>
    <property type="match status" value="1"/>
</dbReference>
<dbReference type="CDD" id="cd01335">
    <property type="entry name" value="Radical_SAM"/>
    <property type="match status" value="1"/>
</dbReference>
<dbReference type="AlphaFoldDB" id="A0A382ACP8"/>
<dbReference type="InterPro" id="IPR013785">
    <property type="entry name" value="Aldolase_TIM"/>
</dbReference>
<dbReference type="SUPFAM" id="SSF102114">
    <property type="entry name" value="Radical SAM enzymes"/>
    <property type="match status" value="1"/>
</dbReference>
<name>A0A382ACP8_9ZZZZ</name>
<dbReference type="EMBL" id="UINC01024792">
    <property type="protein sequence ID" value="SVA99154.1"/>
    <property type="molecule type" value="Genomic_DNA"/>
</dbReference>
<dbReference type="InterPro" id="IPR007197">
    <property type="entry name" value="rSAM"/>
</dbReference>
<evidence type="ECO:0000256" key="4">
    <source>
        <dbReference type="ARBA" id="ARBA00023014"/>
    </source>
</evidence>
<keyword evidence="1" id="KW-0949">S-adenosyl-L-methionine</keyword>
<dbReference type="Pfam" id="PF04055">
    <property type="entry name" value="Radical_SAM"/>
    <property type="match status" value="1"/>
</dbReference>
<dbReference type="InterPro" id="IPR058240">
    <property type="entry name" value="rSAM_sf"/>
</dbReference>
<dbReference type="SFLD" id="SFLDG01067">
    <property type="entry name" value="SPASM/twitch_domain_containing"/>
    <property type="match status" value="1"/>
</dbReference>
<gene>
    <name evidence="6" type="ORF">METZ01_LOCUS152008</name>
</gene>
<dbReference type="Pfam" id="PF23545">
    <property type="entry name" value="Zn_ribbon_HMPTM"/>
    <property type="match status" value="1"/>
</dbReference>
<proteinExistence type="predicted"/>
<evidence type="ECO:0000259" key="5">
    <source>
        <dbReference type="PROSITE" id="PS51918"/>
    </source>
</evidence>
<dbReference type="SFLD" id="SFLDS00029">
    <property type="entry name" value="Radical_SAM"/>
    <property type="match status" value="1"/>
</dbReference>
<evidence type="ECO:0000313" key="6">
    <source>
        <dbReference type="EMBL" id="SVA99154.1"/>
    </source>
</evidence>
<feature type="domain" description="Radical SAM core" evidence="5">
    <location>
        <begin position="72"/>
        <end position="257"/>
    </location>
</feature>
<evidence type="ECO:0000256" key="2">
    <source>
        <dbReference type="ARBA" id="ARBA00022723"/>
    </source>
</evidence>
<dbReference type="GO" id="GO:0003824">
    <property type="term" value="F:catalytic activity"/>
    <property type="evidence" value="ECO:0007669"/>
    <property type="project" value="InterPro"/>
</dbReference>
<feature type="non-terminal residue" evidence="6">
    <location>
        <position position="257"/>
    </location>
</feature>
<protein>
    <recommendedName>
        <fullName evidence="5">Radical SAM core domain-containing protein</fullName>
    </recommendedName>
</protein>
<dbReference type="InterPro" id="IPR056488">
    <property type="entry name" value="Zn_ribbon_HMPTM"/>
</dbReference>
<dbReference type="PANTHER" id="PTHR43306">
    <property type="entry name" value="7,8-DIHYDRO-6-HYDROXYMETHYLPTERIN DIMETHYLTRANSFERASE"/>
    <property type="match status" value="1"/>
</dbReference>
<keyword evidence="3" id="KW-0408">Iron</keyword>
<accession>A0A382ACP8</accession>
<keyword evidence="2" id="KW-0479">Metal-binding</keyword>
<sequence length="257" mass="29433">MKDRETLSLCHTCYRHIPADRVTKDNGVYLIKTCPEHGHMEECIEKDVEFYNSLIYNRVTTGKNTIDEDHDSNYENCILFEVTDRCNLECPHCYHQPDNKIIDKSFDHIFKMITEQTRPTMDTVFLTGAECTVRKDLPELIKAITDRGNDVCIMTNGVKLSKRNYVKSLVDAGLKMAVLGLNHESYQGKVVHGKQVAGIDICNEEGMCVEKIFYTVEHIDQVDDVMEEIQAMGLKNHPRTEYRIRAGSDIGRTPDEP</sequence>
<keyword evidence="4" id="KW-0411">Iron-sulfur</keyword>
<evidence type="ECO:0000256" key="3">
    <source>
        <dbReference type="ARBA" id="ARBA00023004"/>
    </source>
</evidence>
<dbReference type="GO" id="GO:0046872">
    <property type="term" value="F:metal ion binding"/>
    <property type="evidence" value="ECO:0007669"/>
    <property type="project" value="UniProtKB-KW"/>
</dbReference>
<dbReference type="GO" id="GO:0051536">
    <property type="term" value="F:iron-sulfur cluster binding"/>
    <property type="evidence" value="ECO:0007669"/>
    <property type="project" value="UniProtKB-KW"/>
</dbReference>
<dbReference type="InterPro" id="IPR034474">
    <property type="entry name" value="Methyltransferase_Class_D"/>
</dbReference>
<evidence type="ECO:0000256" key="1">
    <source>
        <dbReference type="ARBA" id="ARBA00022691"/>
    </source>
</evidence>